<dbReference type="AlphaFoldDB" id="A0A1G6GGD1"/>
<evidence type="ECO:0000313" key="1">
    <source>
        <dbReference type="EMBL" id="SDB81061.1"/>
    </source>
</evidence>
<proteinExistence type="predicted"/>
<protein>
    <recommendedName>
        <fullName evidence="3">GAF domain-containing protein</fullName>
    </recommendedName>
</protein>
<organism evidence="1 2">
    <name type="scientific">Shouchella lonarensis</name>
    <dbReference type="NCBI Taxonomy" id="1464122"/>
    <lineage>
        <taxon>Bacteria</taxon>
        <taxon>Bacillati</taxon>
        <taxon>Bacillota</taxon>
        <taxon>Bacilli</taxon>
        <taxon>Bacillales</taxon>
        <taxon>Bacillaceae</taxon>
        <taxon>Shouchella</taxon>
    </lineage>
</organism>
<name>A0A1G6GGD1_9BACI</name>
<evidence type="ECO:0000313" key="2">
    <source>
        <dbReference type="Proteomes" id="UP000242662"/>
    </source>
</evidence>
<reference evidence="2" key="1">
    <citation type="submission" date="2016-09" db="EMBL/GenBank/DDBJ databases">
        <authorList>
            <person name="Varghese N."/>
            <person name="Submissions S."/>
        </authorList>
    </citation>
    <scope>NUCLEOTIDE SEQUENCE [LARGE SCALE GENOMIC DNA]</scope>
    <source>
        <strain evidence="2">25nlg</strain>
    </source>
</reference>
<dbReference type="Proteomes" id="UP000242662">
    <property type="component" value="Unassembled WGS sequence"/>
</dbReference>
<dbReference type="SUPFAM" id="SSF55781">
    <property type="entry name" value="GAF domain-like"/>
    <property type="match status" value="1"/>
</dbReference>
<sequence length="134" mass="14899">MERETTHWEGTILSIATDIASLKIMADVFQTADTKAIFTKTAHSLVQTVPYIDWIGIYICEGTETKLVAASCFQDDLRKSHMNELTCPIYNCDDQKIGLMIVRTKQVDAFDPTDRTTLETIAAAIGHDVTLSSL</sequence>
<gene>
    <name evidence="1" type="ORF">SAMN05421737_10116</name>
</gene>
<evidence type="ECO:0008006" key="3">
    <source>
        <dbReference type="Google" id="ProtNLM"/>
    </source>
</evidence>
<dbReference type="EMBL" id="FMYM01000001">
    <property type="protein sequence ID" value="SDB81061.1"/>
    <property type="molecule type" value="Genomic_DNA"/>
</dbReference>
<accession>A0A1G6GGD1</accession>
<keyword evidence="2" id="KW-1185">Reference proteome</keyword>